<reference evidence="3 4" key="1">
    <citation type="submission" date="2018-10" db="EMBL/GenBank/DDBJ databases">
        <title>Isolation from cow dung.</title>
        <authorList>
            <person name="Ling L."/>
        </authorList>
    </citation>
    <scope>NUCLEOTIDE SEQUENCE [LARGE SCALE GENOMIC DNA]</scope>
    <source>
        <strain evidence="3 4">NEAU-LL90</strain>
    </source>
</reference>
<keyword evidence="4" id="KW-1185">Reference proteome</keyword>
<evidence type="ECO:0000256" key="1">
    <source>
        <dbReference type="SAM" id="MobiDB-lite"/>
    </source>
</evidence>
<keyword evidence="2" id="KW-0812">Transmembrane</keyword>
<dbReference type="EMBL" id="RFFH01000008">
    <property type="protein sequence ID" value="RMI30834.1"/>
    <property type="molecule type" value="Genomic_DNA"/>
</dbReference>
<comment type="caution">
    <text evidence="3">The sequence shown here is derived from an EMBL/GenBank/DDBJ whole genome shotgun (WGS) entry which is preliminary data.</text>
</comment>
<feature type="region of interest" description="Disordered" evidence="1">
    <location>
        <begin position="1"/>
        <end position="23"/>
    </location>
</feature>
<evidence type="ECO:0000256" key="2">
    <source>
        <dbReference type="SAM" id="Phobius"/>
    </source>
</evidence>
<proteinExistence type="predicted"/>
<dbReference type="RefSeq" id="WP_122189502.1">
    <property type="nucleotide sequence ID" value="NZ_RFFH01000008.1"/>
</dbReference>
<keyword evidence="2" id="KW-1133">Transmembrane helix</keyword>
<dbReference type="OrthoDB" id="4201904at2"/>
<name>A0A3M2L0B5_9NOCA</name>
<dbReference type="Pfam" id="PF11209">
    <property type="entry name" value="LmeA"/>
    <property type="match status" value="1"/>
</dbReference>
<keyword evidence="2" id="KW-0472">Membrane</keyword>
<evidence type="ECO:0000313" key="3">
    <source>
        <dbReference type="EMBL" id="RMI30834.1"/>
    </source>
</evidence>
<dbReference type="InterPro" id="IPR021373">
    <property type="entry name" value="DUF2993"/>
</dbReference>
<accession>A0A3M2L0B5</accession>
<dbReference type="AlphaFoldDB" id="A0A3M2L0B5"/>
<sequence length="255" mass="26006">MSSYPPDTVVGSPTPADPARGGTPRKVRRVMLIGGLATAVVVAGTLAGGEAYARTRISHCISSGLEQSLGTGASVHFGPKPLLLTMVDHKVPYVTVDTDDASVGQTTGIQLHARLNDIDTDSNNASVGSSSATATWSDAGIAQTLNGLVSGVQSDPDGQSVDVQVLGGLAQLKLIPQVVDGKIEVTTSQAQLLGIGLPTDLVSGIVSSMTGAVQTYPLDMKPTAVKVVDNGIRIDLEGGHSNLAAPDGTQPQMTC</sequence>
<protein>
    <submittedName>
        <fullName evidence="3">DUF2993 domain-containing protein</fullName>
    </submittedName>
</protein>
<feature type="transmembrane region" description="Helical" evidence="2">
    <location>
        <begin position="30"/>
        <end position="53"/>
    </location>
</feature>
<gene>
    <name evidence="3" type="ORF">EBN03_19455</name>
</gene>
<organism evidence="3 4">
    <name type="scientific">Nocardia stercoris</name>
    <dbReference type="NCBI Taxonomy" id="2483361"/>
    <lineage>
        <taxon>Bacteria</taxon>
        <taxon>Bacillati</taxon>
        <taxon>Actinomycetota</taxon>
        <taxon>Actinomycetes</taxon>
        <taxon>Mycobacteriales</taxon>
        <taxon>Nocardiaceae</taxon>
        <taxon>Nocardia</taxon>
    </lineage>
</organism>
<evidence type="ECO:0000313" key="4">
    <source>
        <dbReference type="Proteomes" id="UP000279275"/>
    </source>
</evidence>
<dbReference type="Proteomes" id="UP000279275">
    <property type="component" value="Unassembled WGS sequence"/>
</dbReference>